<comment type="caution">
    <text evidence="1">The sequence shown here is derived from an EMBL/GenBank/DDBJ whole genome shotgun (WGS) entry which is preliminary data.</text>
</comment>
<keyword evidence="2" id="KW-1185">Reference proteome</keyword>
<protein>
    <submittedName>
        <fullName evidence="1">Uncharacterized protein</fullName>
    </submittedName>
</protein>
<accession>A0ABP3J8E8</accession>
<evidence type="ECO:0000313" key="1">
    <source>
        <dbReference type="EMBL" id="GAA0442107.1"/>
    </source>
</evidence>
<sequence>MYGGCAWRVVPNTIAAVLMELRDRTGQVPHAYFNWTEGHPVGHLLRFLIFGDGEVAPVTREVLRRAEPDPNQRPRVHVG</sequence>
<proteinExistence type="predicted"/>
<name>A0ABP3J8E8_9ACTN</name>
<dbReference type="EMBL" id="BAAABY010000002">
    <property type="protein sequence ID" value="GAA0442107.1"/>
    <property type="molecule type" value="Genomic_DNA"/>
</dbReference>
<dbReference type="Proteomes" id="UP001500909">
    <property type="component" value="Unassembled WGS sequence"/>
</dbReference>
<evidence type="ECO:0000313" key="2">
    <source>
        <dbReference type="Proteomes" id="UP001500909"/>
    </source>
</evidence>
<reference evidence="2" key="1">
    <citation type="journal article" date="2019" name="Int. J. Syst. Evol. Microbiol.">
        <title>The Global Catalogue of Microorganisms (GCM) 10K type strain sequencing project: providing services to taxonomists for standard genome sequencing and annotation.</title>
        <authorList>
            <consortium name="The Broad Institute Genomics Platform"/>
            <consortium name="The Broad Institute Genome Sequencing Center for Infectious Disease"/>
            <person name="Wu L."/>
            <person name="Ma J."/>
        </authorList>
    </citation>
    <scope>NUCLEOTIDE SEQUENCE [LARGE SCALE GENOMIC DNA]</scope>
    <source>
        <strain evidence="2">JCM 4805</strain>
    </source>
</reference>
<gene>
    <name evidence="1" type="ORF">GCM10010361_02590</name>
</gene>
<organism evidence="1 2">
    <name type="scientific">Streptomyces olivaceiscleroticus</name>
    <dbReference type="NCBI Taxonomy" id="68245"/>
    <lineage>
        <taxon>Bacteria</taxon>
        <taxon>Bacillati</taxon>
        <taxon>Actinomycetota</taxon>
        <taxon>Actinomycetes</taxon>
        <taxon>Kitasatosporales</taxon>
        <taxon>Streptomycetaceae</taxon>
        <taxon>Streptomyces</taxon>
    </lineage>
</organism>